<keyword evidence="2" id="KW-1185">Reference proteome</keyword>
<evidence type="ECO:0000313" key="2">
    <source>
        <dbReference type="Proteomes" id="UP001143910"/>
    </source>
</evidence>
<gene>
    <name evidence="1" type="ORF">NQ176_g3656</name>
</gene>
<dbReference type="Proteomes" id="UP001143910">
    <property type="component" value="Unassembled WGS sequence"/>
</dbReference>
<sequence length="231" mass="25086">MEASVVGGHVPVFGQSTEAMSFSDESLLHAFGADVAGTEAAAAPSLSMAQQADTSTTALPQPGQHPVSTRASLPRPGILATDAWRRMAQNALGIVNLLLTSEPRSMQAGLGLSPLQHGWVQPGQVAIPSDLMSTTPRRTSSVYSDAFDLTTLTQAIIHEQQEQQTHIIAALEWEISQLRCDLRELRVVTDRIRKMLRDMADSSTSISKLLMAAQKQCEIERRKRLANFAVI</sequence>
<protein>
    <submittedName>
        <fullName evidence="1">Uncharacterized protein</fullName>
    </submittedName>
</protein>
<proteinExistence type="predicted"/>
<reference evidence="1" key="1">
    <citation type="submission" date="2022-08" db="EMBL/GenBank/DDBJ databases">
        <title>Genome Sequence of Lecanicillium fungicola.</title>
        <authorList>
            <person name="Buettner E."/>
        </authorList>
    </citation>
    <scope>NUCLEOTIDE SEQUENCE</scope>
    <source>
        <strain evidence="1">Babe33</strain>
    </source>
</reference>
<dbReference type="EMBL" id="JANJQO010000348">
    <property type="protein sequence ID" value="KAJ2978734.1"/>
    <property type="molecule type" value="Genomic_DNA"/>
</dbReference>
<accession>A0ACC1NI34</accession>
<name>A0ACC1NI34_9HYPO</name>
<evidence type="ECO:0000313" key="1">
    <source>
        <dbReference type="EMBL" id="KAJ2978734.1"/>
    </source>
</evidence>
<comment type="caution">
    <text evidence="1">The sequence shown here is derived from an EMBL/GenBank/DDBJ whole genome shotgun (WGS) entry which is preliminary data.</text>
</comment>
<organism evidence="1 2">
    <name type="scientific">Zarea fungicola</name>
    <dbReference type="NCBI Taxonomy" id="93591"/>
    <lineage>
        <taxon>Eukaryota</taxon>
        <taxon>Fungi</taxon>
        <taxon>Dikarya</taxon>
        <taxon>Ascomycota</taxon>
        <taxon>Pezizomycotina</taxon>
        <taxon>Sordariomycetes</taxon>
        <taxon>Hypocreomycetidae</taxon>
        <taxon>Hypocreales</taxon>
        <taxon>Cordycipitaceae</taxon>
        <taxon>Zarea</taxon>
    </lineage>
</organism>